<evidence type="ECO:0000256" key="9">
    <source>
        <dbReference type="HAMAP-Rule" id="MF_00148"/>
    </source>
</evidence>
<comment type="subcellular location">
    <subcellularLocation>
        <location evidence="9">Cytoplasm</location>
    </subcellularLocation>
</comment>
<name>A0A451D6E9_9GAMM</name>
<protein>
    <recommendedName>
        <fullName evidence="5 9">Uracil-DNA glycosylase</fullName>
        <shortName evidence="9">UDG</shortName>
        <ecNumber evidence="4 9">3.2.2.27</ecNumber>
    </recommendedName>
</protein>
<dbReference type="NCBIfam" id="NF003589">
    <property type="entry name" value="PRK05254.1-2"/>
    <property type="match status" value="1"/>
</dbReference>
<dbReference type="InterPro" id="IPR005122">
    <property type="entry name" value="Uracil-DNA_glycosylase-like"/>
</dbReference>
<evidence type="ECO:0000256" key="8">
    <source>
        <dbReference type="ARBA" id="ARBA00023204"/>
    </source>
</evidence>
<keyword evidence="6 9" id="KW-0227">DNA damage</keyword>
<feature type="domain" description="Uracil-DNA glycosylase-like" evidence="12">
    <location>
        <begin position="50"/>
        <end position="211"/>
    </location>
</feature>
<comment type="catalytic activity">
    <reaction evidence="1 9 11">
        <text>Hydrolyzes single-stranded DNA or mismatched double-stranded DNA and polynucleotides, releasing free uracil.</text>
        <dbReference type="EC" id="3.2.2.27"/>
    </reaction>
</comment>
<dbReference type="InterPro" id="IPR018085">
    <property type="entry name" value="Ura-DNA_Glyclase_AS"/>
</dbReference>
<keyword evidence="9" id="KW-0963">Cytoplasm</keyword>
<evidence type="ECO:0000256" key="6">
    <source>
        <dbReference type="ARBA" id="ARBA00022763"/>
    </source>
</evidence>
<dbReference type="EC" id="3.2.2.27" evidence="4 9"/>
<keyword evidence="7 9" id="KW-0378">Hydrolase</keyword>
<dbReference type="SMART" id="SM00986">
    <property type="entry name" value="UDG"/>
    <property type="match status" value="1"/>
</dbReference>
<dbReference type="GO" id="GO:0004844">
    <property type="term" value="F:uracil DNA N-glycosylase activity"/>
    <property type="evidence" value="ECO:0007669"/>
    <property type="project" value="UniProtKB-UniRule"/>
</dbReference>
<evidence type="ECO:0000259" key="12">
    <source>
        <dbReference type="SMART" id="SM00986"/>
    </source>
</evidence>
<dbReference type="PANTHER" id="PTHR11264:SF0">
    <property type="entry name" value="URACIL-DNA GLYCOSYLASE"/>
    <property type="match status" value="1"/>
</dbReference>
<evidence type="ECO:0000313" key="14">
    <source>
        <dbReference type="Proteomes" id="UP000294344"/>
    </source>
</evidence>
<evidence type="ECO:0000256" key="5">
    <source>
        <dbReference type="ARBA" id="ARBA00018429"/>
    </source>
</evidence>
<dbReference type="NCBIfam" id="TIGR00628">
    <property type="entry name" value="ung"/>
    <property type="match status" value="1"/>
</dbReference>
<dbReference type="GO" id="GO:0097510">
    <property type="term" value="P:base-excision repair, AP site formation via deaminated base removal"/>
    <property type="evidence" value="ECO:0007669"/>
    <property type="project" value="TreeGrafter"/>
</dbReference>
<dbReference type="InterPro" id="IPR036895">
    <property type="entry name" value="Uracil-DNA_glycosylase-like_sf"/>
</dbReference>
<keyword evidence="8 9" id="KW-0234">DNA repair</keyword>
<comment type="function">
    <text evidence="2 9 11">Excises uracil residues from the DNA which can arise as a result of misincorporation of dUMP residues by DNA polymerase or due to deamination of cytosine.</text>
</comment>
<proteinExistence type="inferred from homology"/>
<dbReference type="HAMAP" id="MF_00148">
    <property type="entry name" value="UDG"/>
    <property type="match status" value="1"/>
</dbReference>
<accession>A0A451D6E9</accession>
<evidence type="ECO:0000256" key="11">
    <source>
        <dbReference type="RuleBase" id="RU003780"/>
    </source>
</evidence>
<evidence type="ECO:0000256" key="2">
    <source>
        <dbReference type="ARBA" id="ARBA00002631"/>
    </source>
</evidence>
<gene>
    <name evidence="9 13" type="primary">ung</name>
    <name evidence="13" type="ORF">BUCICURV3402_124</name>
</gene>
<dbReference type="SMART" id="SM00987">
    <property type="entry name" value="UreE_C"/>
    <property type="match status" value="1"/>
</dbReference>
<feature type="active site" description="Proton acceptor" evidence="9 10">
    <location>
        <position position="65"/>
    </location>
</feature>
<dbReference type="AlphaFoldDB" id="A0A451D6E9"/>
<dbReference type="Gene3D" id="3.40.470.10">
    <property type="entry name" value="Uracil-DNA glycosylase-like domain"/>
    <property type="match status" value="1"/>
</dbReference>
<dbReference type="EMBL" id="LR217710">
    <property type="protein sequence ID" value="VFP81419.1"/>
    <property type="molecule type" value="Genomic_DNA"/>
</dbReference>
<evidence type="ECO:0000256" key="4">
    <source>
        <dbReference type="ARBA" id="ARBA00012030"/>
    </source>
</evidence>
<comment type="similarity">
    <text evidence="3 9 11">Belongs to the uracil-DNA glycosylase (UDG) superfamily. UNG family.</text>
</comment>
<dbReference type="NCBIfam" id="NF003592">
    <property type="entry name" value="PRK05254.1-5"/>
    <property type="match status" value="1"/>
</dbReference>
<organism evidence="13 14">
    <name type="scientific">Buchnera aphidicola</name>
    <name type="common">Cinara curvipes</name>
    <dbReference type="NCBI Taxonomy" id="2518975"/>
    <lineage>
        <taxon>Bacteria</taxon>
        <taxon>Pseudomonadati</taxon>
        <taxon>Pseudomonadota</taxon>
        <taxon>Gammaproteobacteria</taxon>
        <taxon>Enterobacterales</taxon>
        <taxon>Erwiniaceae</taxon>
        <taxon>Buchnera</taxon>
    </lineage>
</organism>
<evidence type="ECO:0000256" key="3">
    <source>
        <dbReference type="ARBA" id="ARBA00008184"/>
    </source>
</evidence>
<reference evidence="13 14" key="1">
    <citation type="submission" date="2019-02" db="EMBL/GenBank/DDBJ databases">
        <authorList>
            <person name="Manzano-Marin A."/>
            <person name="Manzano-Marin A."/>
        </authorList>
    </citation>
    <scope>NUCLEOTIDE SEQUENCE [LARGE SCALE GENOMIC DNA]</scope>
    <source>
        <strain evidence="13 14">BuCicurvipes</strain>
    </source>
</reference>
<dbReference type="GO" id="GO:0005737">
    <property type="term" value="C:cytoplasm"/>
    <property type="evidence" value="ECO:0007669"/>
    <property type="project" value="UniProtKB-SubCell"/>
</dbReference>
<evidence type="ECO:0000256" key="10">
    <source>
        <dbReference type="PROSITE-ProRule" id="PRU10072"/>
    </source>
</evidence>
<dbReference type="SUPFAM" id="SSF52141">
    <property type="entry name" value="Uracil-DNA glycosylase-like"/>
    <property type="match status" value="1"/>
</dbReference>
<dbReference type="NCBIfam" id="NF003588">
    <property type="entry name" value="PRK05254.1-1"/>
    <property type="match status" value="1"/>
</dbReference>
<sequence>MIINKNISWSNLFSIEKKKTYFINLFNEIKYIQKHTIVYPPKKMIFNSFLMTPLLSVKVVILGQDPYCHVGQAHGLSFSVPNKIPTPPSLKNIFKELQNDFLFHKNKMFNCLEPWAKQGVLLLNSILTVSDSVPGSHRRIGWEIFTDQVIKFINKFCTGVVFLLWGSFSFSKYNLINQKKHFILKAPHPSPLSCSRGFFGCRHFSKTNKLLKHQKKQPINWFKNMIY</sequence>
<dbReference type="Pfam" id="PF03167">
    <property type="entry name" value="UDG"/>
    <property type="match status" value="1"/>
</dbReference>
<evidence type="ECO:0000256" key="7">
    <source>
        <dbReference type="ARBA" id="ARBA00022801"/>
    </source>
</evidence>
<dbReference type="PANTHER" id="PTHR11264">
    <property type="entry name" value="URACIL-DNA GLYCOSYLASE"/>
    <property type="match status" value="1"/>
</dbReference>
<dbReference type="InterPro" id="IPR002043">
    <property type="entry name" value="UDG_fam1"/>
</dbReference>
<dbReference type="PROSITE" id="PS00130">
    <property type="entry name" value="U_DNA_GLYCOSYLASE"/>
    <property type="match status" value="1"/>
</dbReference>
<keyword evidence="13" id="KW-0326">Glycosidase</keyword>
<dbReference type="Proteomes" id="UP000294344">
    <property type="component" value="Chromosome"/>
</dbReference>
<evidence type="ECO:0000313" key="13">
    <source>
        <dbReference type="EMBL" id="VFP81419.1"/>
    </source>
</evidence>
<dbReference type="CDD" id="cd10027">
    <property type="entry name" value="UDG-F1-like"/>
    <property type="match status" value="1"/>
</dbReference>
<evidence type="ECO:0000256" key="1">
    <source>
        <dbReference type="ARBA" id="ARBA00001400"/>
    </source>
</evidence>